<organism evidence="1">
    <name type="scientific">Phallusia mammillata</name>
    <dbReference type="NCBI Taxonomy" id="59560"/>
    <lineage>
        <taxon>Eukaryota</taxon>
        <taxon>Metazoa</taxon>
        <taxon>Chordata</taxon>
        <taxon>Tunicata</taxon>
        <taxon>Ascidiacea</taxon>
        <taxon>Phlebobranchia</taxon>
        <taxon>Ascidiidae</taxon>
        <taxon>Phallusia</taxon>
    </lineage>
</organism>
<accession>A0A6F9DJ09</accession>
<dbReference type="AlphaFoldDB" id="A0A6F9DJ09"/>
<dbReference type="Gene3D" id="3.40.50.300">
    <property type="entry name" value="P-loop containing nucleotide triphosphate hydrolases"/>
    <property type="match status" value="1"/>
</dbReference>
<dbReference type="Pfam" id="PF17784">
    <property type="entry name" value="Sulfotransfer_4"/>
    <property type="match status" value="1"/>
</dbReference>
<dbReference type="InterPro" id="IPR040632">
    <property type="entry name" value="Sulfotransfer_4"/>
</dbReference>
<sequence>MMRNSEDEWIKSIKAQNKELSTWNASLVRLLSPTGRKVDQFMTIIAVAVFGFPPRSHIISELKYNELQYRLIYRRHNAHILQNAPKDKLLVYSIKEGWEPLCKFLGKEVPNTEFPHRNKSGTNVFELVKGKPTLQKVIKETAISLAAIACAVS</sequence>
<dbReference type="EMBL" id="LR787148">
    <property type="protein sequence ID" value="CAB3263010.1"/>
    <property type="molecule type" value="mRNA"/>
</dbReference>
<gene>
    <name evidence="1" type="primary">LOC100186546</name>
</gene>
<dbReference type="InterPro" id="IPR027417">
    <property type="entry name" value="P-loop_NTPase"/>
</dbReference>
<dbReference type="PANTHER" id="PTHR36978:SF4">
    <property type="entry name" value="P-LOOP CONTAINING NUCLEOSIDE TRIPHOSPHATE HYDROLASE PROTEIN"/>
    <property type="match status" value="1"/>
</dbReference>
<protein>
    <submittedName>
        <fullName evidence="1">Uncharacterized protein LOC100186546</fullName>
    </submittedName>
</protein>
<proteinExistence type="evidence at transcript level"/>
<dbReference type="PANTHER" id="PTHR36978">
    <property type="entry name" value="P-LOOP CONTAINING NUCLEOTIDE TRIPHOSPHATE HYDROLASE"/>
    <property type="match status" value="1"/>
</dbReference>
<evidence type="ECO:0000313" key="1">
    <source>
        <dbReference type="EMBL" id="CAB3263010.1"/>
    </source>
</evidence>
<reference evidence="1" key="1">
    <citation type="submission" date="2020-04" db="EMBL/GenBank/DDBJ databases">
        <authorList>
            <person name="Neveu A P."/>
        </authorList>
    </citation>
    <scope>NUCLEOTIDE SEQUENCE</scope>
    <source>
        <tissue evidence="1">Whole embryo</tissue>
    </source>
</reference>
<name>A0A6F9DJ09_9ASCI</name>